<name>A0A5A7QAZ8_STRAF</name>
<evidence type="ECO:0000256" key="4">
    <source>
        <dbReference type="ARBA" id="ARBA00012269"/>
    </source>
</evidence>
<comment type="caution">
    <text evidence="17">The sequence shown here is derived from an EMBL/GenBank/DDBJ whole genome shotgun (WGS) entry which is preliminary data.</text>
</comment>
<evidence type="ECO:0000256" key="12">
    <source>
        <dbReference type="ARBA" id="ARBA00023004"/>
    </source>
</evidence>
<dbReference type="EMBL" id="BKCP01006294">
    <property type="protein sequence ID" value="GER42152.1"/>
    <property type="molecule type" value="Genomic_DNA"/>
</dbReference>
<evidence type="ECO:0000256" key="5">
    <source>
        <dbReference type="ARBA" id="ARBA00022692"/>
    </source>
</evidence>
<organism evidence="17 18">
    <name type="scientific">Striga asiatica</name>
    <name type="common">Asiatic witchweed</name>
    <name type="synonym">Buchnera asiatica</name>
    <dbReference type="NCBI Taxonomy" id="4170"/>
    <lineage>
        <taxon>Eukaryota</taxon>
        <taxon>Viridiplantae</taxon>
        <taxon>Streptophyta</taxon>
        <taxon>Embryophyta</taxon>
        <taxon>Tracheophyta</taxon>
        <taxon>Spermatophyta</taxon>
        <taxon>Magnoliopsida</taxon>
        <taxon>eudicotyledons</taxon>
        <taxon>Gunneridae</taxon>
        <taxon>Pentapetalae</taxon>
        <taxon>asterids</taxon>
        <taxon>lamiids</taxon>
        <taxon>Lamiales</taxon>
        <taxon>Orobanchaceae</taxon>
        <taxon>Buchnereae</taxon>
        <taxon>Striga</taxon>
    </lineage>
</organism>
<comment type="subcellular location">
    <subcellularLocation>
        <location evidence="2">Endoplasmic reticulum membrane</location>
        <topology evidence="2">Single-pass type II membrane protein</topology>
    </subcellularLocation>
</comment>
<keyword evidence="14" id="KW-0325">Glycoprotein</keyword>
<evidence type="ECO:0000313" key="18">
    <source>
        <dbReference type="Proteomes" id="UP000325081"/>
    </source>
</evidence>
<evidence type="ECO:0000256" key="11">
    <source>
        <dbReference type="ARBA" id="ARBA00023002"/>
    </source>
</evidence>
<evidence type="ECO:0000256" key="15">
    <source>
        <dbReference type="ARBA" id="ARBA00049169"/>
    </source>
</evidence>
<evidence type="ECO:0000313" key="17">
    <source>
        <dbReference type="EMBL" id="GER42152.1"/>
    </source>
</evidence>
<accession>A0A5A7QAZ8</accession>
<keyword evidence="13" id="KW-0472">Membrane</keyword>
<keyword evidence="5" id="KW-0812">Transmembrane</keyword>
<keyword evidence="8" id="KW-0223">Dioxygenase</keyword>
<evidence type="ECO:0000256" key="8">
    <source>
        <dbReference type="ARBA" id="ARBA00022964"/>
    </source>
</evidence>
<dbReference type="PANTHER" id="PTHR10869:SF246">
    <property type="entry name" value="TRANSMEMBRANE PROLYL 4-HYDROXYLASE"/>
    <property type="match status" value="1"/>
</dbReference>
<dbReference type="SMART" id="SM00702">
    <property type="entry name" value="P4Hc"/>
    <property type="match status" value="1"/>
</dbReference>
<comment type="catalytic activity">
    <reaction evidence="15">
        <text>L-prolyl-[collagen] + 2-oxoglutarate + O2 = trans-4-hydroxy-L-prolyl-[collagen] + succinate + CO2</text>
        <dbReference type="Rhea" id="RHEA:18945"/>
        <dbReference type="Rhea" id="RHEA-COMP:11676"/>
        <dbReference type="Rhea" id="RHEA-COMP:11680"/>
        <dbReference type="ChEBI" id="CHEBI:15379"/>
        <dbReference type="ChEBI" id="CHEBI:16526"/>
        <dbReference type="ChEBI" id="CHEBI:16810"/>
        <dbReference type="ChEBI" id="CHEBI:30031"/>
        <dbReference type="ChEBI" id="CHEBI:50342"/>
        <dbReference type="ChEBI" id="CHEBI:61965"/>
        <dbReference type="EC" id="1.14.11.2"/>
    </reaction>
</comment>
<keyword evidence="9" id="KW-0735">Signal-anchor</keyword>
<comment type="similarity">
    <text evidence="3">Belongs to the P4HA family.</text>
</comment>
<dbReference type="InterPro" id="IPR044862">
    <property type="entry name" value="Pro_4_hyd_alph_FE2OG_OXY"/>
</dbReference>
<evidence type="ECO:0000256" key="13">
    <source>
        <dbReference type="ARBA" id="ARBA00023136"/>
    </source>
</evidence>
<dbReference type="EC" id="1.14.11.2" evidence="4"/>
<keyword evidence="18" id="KW-1185">Reference proteome</keyword>
<keyword evidence="12" id="KW-0408">Iron</keyword>
<protein>
    <recommendedName>
        <fullName evidence="4">procollagen-proline 4-dioxygenase</fullName>
        <ecNumber evidence="4">1.14.11.2</ecNumber>
    </recommendedName>
</protein>
<dbReference type="PANTHER" id="PTHR10869">
    <property type="entry name" value="PROLYL 4-HYDROXYLASE ALPHA SUBUNIT"/>
    <property type="match status" value="1"/>
</dbReference>
<feature type="domain" description="Fe2OG dioxygenase" evidence="16">
    <location>
        <begin position="176"/>
        <end position="296"/>
    </location>
</feature>
<evidence type="ECO:0000256" key="9">
    <source>
        <dbReference type="ARBA" id="ARBA00022968"/>
    </source>
</evidence>
<dbReference type="Gene3D" id="2.60.120.620">
    <property type="entry name" value="q2cbj1_9rhob like domain"/>
    <property type="match status" value="1"/>
</dbReference>
<evidence type="ECO:0000256" key="14">
    <source>
        <dbReference type="ARBA" id="ARBA00023180"/>
    </source>
</evidence>
<dbReference type="InterPro" id="IPR005123">
    <property type="entry name" value="Oxoglu/Fe-dep_dioxygenase_dom"/>
</dbReference>
<proteinExistence type="inferred from homology"/>
<dbReference type="GO" id="GO:0005789">
    <property type="term" value="C:endoplasmic reticulum membrane"/>
    <property type="evidence" value="ECO:0007669"/>
    <property type="project" value="UniProtKB-SubCell"/>
</dbReference>
<dbReference type="OrthoDB" id="420380at2759"/>
<gene>
    <name evidence="17" type="ORF">STAS_18917</name>
</gene>
<evidence type="ECO:0000256" key="1">
    <source>
        <dbReference type="ARBA" id="ARBA00001961"/>
    </source>
</evidence>
<dbReference type="GO" id="GO:0031418">
    <property type="term" value="F:L-ascorbic acid binding"/>
    <property type="evidence" value="ECO:0007669"/>
    <property type="project" value="InterPro"/>
</dbReference>
<keyword evidence="10" id="KW-1133">Transmembrane helix</keyword>
<dbReference type="FunFam" id="2.60.120.620:FF:000002">
    <property type="entry name" value="Prolyl 4-hydroxylase 4"/>
    <property type="match status" value="1"/>
</dbReference>
<evidence type="ECO:0000256" key="2">
    <source>
        <dbReference type="ARBA" id="ARBA00004648"/>
    </source>
</evidence>
<dbReference type="GO" id="GO:0004656">
    <property type="term" value="F:procollagen-proline 4-dioxygenase activity"/>
    <property type="evidence" value="ECO:0007669"/>
    <property type="project" value="UniProtKB-EC"/>
</dbReference>
<dbReference type="PROSITE" id="PS51471">
    <property type="entry name" value="FE2OG_OXY"/>
    <property type="match status" value="1"/>
</dbReference>
<dbReference type="InterPro" id="IPR006620">
    <property type="entry name" value="Pro_4_hyd_alph"/>
</dbReference>
<evidence type="ECO:0000259" key="16">
    <source>
        <dbReference type="PROSITE" id="PS51471"/>
    </source>
</evidence>
<dbReference type="Pfam" id="PF13640">
    <property type="entry name" value="2OG-FeII_Oxy_3"/>
    <property type="match status" value="1"/>
</dbReference>
<comment type="cofactor">
    <cofactor evidence="1">
        <name>L-ascorbate</name>
        <dbReference type="ChEBI" id="CHEBI:38290"/>
    </cofactor>
</comment>
<evidence type="ECO:0000256" key="10">
    <source>
        <dbReference type="ARBA" id="ARBA00022989"/>
    </source>
</evidence>
<dbReference type="GO" id="GO:0005506">
    <property type="term" value="F:iron ion binding"/>
    <property type="evidence" value="ECO:0007669"/>
    <property type="project" value="InterPro"/>
</dbReference>
<keyword evidence="11" id="KW-0560">Oxidoreductase</keyword>
<evidence type="ECO:0000256" key="3">
    <source>
        <dbReference type="ARBA" id="ARBA00006511"/>
    </source>
</evidence>
<keyword evidence="7" id="KW-0256">Endoplasmic reticulum</keyword>
<dbReference type="Proteomes" id="UP000325081">
    <property type="component" value="Unassembled WGS sequence"/>
</dbReference>
<evidence type="ECO:0000256" key="6">
    <source>
        <dbReference type="ARBA" id="ARBA00022723"/>
    </source>
</evidence>
<evidence type="ECO:0000256" key="7">
    <source>
        <dbReference type="ARBA" id="ARBA00022824"/>
    </source>
</evidence>
<dbReference type="AlphaFoldDB" id="A0A5A7QAZ8"/>
<reference evidence="18" key="1">
    <citation type="journal article" date="2019" name="Curr. Biol.">
        <title>Genome Sequence of Striga asiatica Provides Insight into the Evolution of Plant Parasitism.</title>
        <authorList>
            <person name="Yoshida S."/>
            <person name="Kim S."/>
            <person name="Wafula E.K."/>
            <person name="Tanskanen J."/>
            <person name="Kim Y.M."/>
            <person name="Honaas L."/>
            <person name="Yang Z."/>
            <person name="Spallek T."/>
            <person name="Conn C.E."/>
            <person name="Ichihashi Y."/>
            <person name="Cheong K."/>
            <person name="Cui S."/>
            <person name="Der J.P."/>
            <person name="Gundlach H."/>
            <person name="Jiao Y."/>
            <person name="Hori C."/>
            <person name="Ishida J.K."/>
            <person name="Kasahara H."/>
            <person name="Kiba T."/>
            <person name="Kim M.S."/>
            <person name="Koo N."/>
            <person name="Laohavisit A."/>
            <person name="Lee Y.H."/>
            <person name="Lumba S."/>
            <person name="McCourt P."/>
            <person name="Mortimer J.C."/>
            <person name="Mutuku J.M."/>
            <person name="Nomura T."/>
            <person name="Sasaki-Sekimoto Y."/>
            <person name="Seto Y."/>
            <person name="Wang Y."/>
            <person name="Wakatake T."/>
            <person name="Sakakibara H."/>
            <person name="Demura T."/>
            <person name="Yamaguchi S."/>
            <person name="Yoneyama K."/>
            <person name="Manabe R.I."/>
            <person name="Nelson D.C."/>
            <person name="Schulman A.H."/>
            <person name="Timko M.P."/>
            <person name="dePamphilis C.W."/>
            <person name="Choi D."/>
            <person name="Shirasu K."/>
        </authorList>
    </citation>
    <scope>NUCLEOTIDE SEQUENCE [LARGE SCALE GENOMIC DNA]</scope>
    <source>
        <strain evidence="18">cv. UVA1</strain>
    </source>
</reference>
<sequence length="303" mass="34142">MKYRGKRVLVLKAKLRPPIVFFLCFCFFLAGMFGSIILSQDINKNGFRHKLAEELREEGDPMVHGETGESVIASIPFQILSWKPRAVYFPNFATDEQCQSVIELAKSKLRPSSLALKKGETAESTKGIRTSSGMFISASEDKRGILEFIEKKIARATMLPRSHGEAIFLILLQCCDYSPAFNVLRYEVGQRYASHYDSFDPAAYGPPKSQRIASFLLYLSDVEEGGETMFPFENGSNMNIGYDYQSCIGLKVRPRRGDGLLFYSTFPNGTIDKTSLHGSCPVVKGQKWVATKWIRDKEAIEFH</sequence>
<dbReference type="InterPro" id="IPR045054">
    <property type="entry name" value="P4HA-like"/>
</dbReference>
<keyword evidence="6" id="KW-0479">Metal-binding</keyword>